<comment type="caution">
    <text evidence="1">The sequence shown here is derived from an EMBL/GenBank/DDBJ whole genome shotgun (WGS) entry which is preliminary data.</text>
</comment>
<dbReference type="RefSeq" id="WP_290196287.1">
    <property type="nucleotide sequence ID" value="NZ_CP047654.1"/>
</dbReference>
<dbReference type="Proteomes" id="UP001180840">
    <property type="component" value="Unassembled WGS sequence"/>
</dbReference>
<evidence type="ECO:0000313" key="2">
    <source>
        <dbReference type="Proteomes" id="UP001180840"/>
    </source>
</evidence>
<proteinExistence type="predicted"/>
<reference evidence="1" key="1">
    <citation type="submission" date="2023-07" db="EMBL/GenBank/DDBJ databases">
        <title>Sequencing the genomes of 1000 actinobacteria strains.</title>
        <authorList>
            <person name="Klenk H.-P."/>
        </authorList>
    </citation>
    <scope>NUCLEOTIDE SEQUENCE</scope>
    <source>
        <strain evidence="1">DSM 107476</strain>
    </source>
</reference>
<evidence type="ECO:0000313" key="1">
    <source>
        <dbReference type="EMBL" id="MDR7330521.1"/>
    </source>
</evidence>
<protein>
    <submittedName>
        <fullName evidence="1">Uncharacterized protein</fullName>
    </submittedName>
</protein>
<organism evidence="1 2">
    <name type="scientific">Corynebacterium guangdongense</name>
    <dbReference type="NCBI Taxonomy" id="1783348"/>
    <lineage>
        <taxon>Bacteria</taxon>
        <taxon>Bacillati</taxon>
        <taxon>Actinomycetota</taxon>
        <taxon>Actinomycetes</taxon>
        <taxon>Mycobacteriales</taxon>
        <taxon>Corynebacteriaceae</taxon>
        <taxon>Corynebacterium</taxon>
    </lineage>
</organism>
<sequence length="63" mass="6851">MTIRTVNTDTACATTFARLDDSLTVAHTEGNTLLLNMPRSIEDLAEATAAKRGKGFFGRLFAF</sequence>
<keyword evidence="2" id="KW-1185">Reference proteome</keyword>
<dbReference type="EMBL" id="JAVDXZ010000001">
    <property type="protein sequence ID" value="MDR7330521.1"/>
    <property type="molecule type" value="Genomic_DNA"/>
</dbReference>
<gene>
    <name evidence="1" type="ORF">J2S39_002197</name>
</gene>
<name>A0ABU2A044_9CORY</name>
<accession>A0ABU2A044</accession>